<dbReference type="Pfam" id="PF10040">
    <property type="entry name" value="CRISPR_Cas6"/>
    <property type="match status" value="1"/>
</dbReference>
<keyword evidence="3" id="KW-1185">Reference proteome</keyword>
<organism evidence="2 3">
    <name type="scientific">Geomesophilobacter sediminis</name>
    <dbReference type="NCBI Taxonomy" id="2798584"/>
    <lineage>
        <taxon>Bacteria</taxon>
        <taxon>Pseudomonadati</taxon>
        <taxon>Thermodesulfobacteriota</taxon>
        <taxon>Desulfuromonadia</taxon>
        <taxon>Geobacterales</taxon>
        <taxon>Geobacteraceae</taxon>
        <taxon>Geomesophilobacter</taxon>
    </lineage>
</organism>
<dbReference type="AlphaFoldDB" id="A0A8J7M3X2"/>
<protein>
    <submittedName>
        <fullName evidence="2">CRISPR system precrRNA processing endoribonuclease RAMP protein Cas6</fullName>
    </submittedName>
</protein>
<dbReference type="RefSeq" id="WP_199386793.1">
    <property type="nucleotide sequence ID" value="NZ_JAEMHM010000027.1"/>
</dbReference>
<accession>A0A8J7M3X2</accession>
<gene>
    <name evidence="2" type="primary">cas6</name>
    <name evidence="2" type="ORF">JFN93_23345</name>
</gene>
<evidence type="ECO:0000313" key="3">
    <source>
        <dbReference type="Proteomes" id="UP000636888"/>
    </source>
</evidence>
<evidence type="ECO:0000313" key="2">
    <source>
        <dbReference type="EMBL" id="MBJ6727653.1"/>
    </source>
</evidence>
<sequence length="289" mass="31513">MEFDYLTIRVTLRSAAPIPDPYALFAGRARFDAAFRTACGCSSGDCRGCRKTGTCPYPANFAQSISCDPDAVRRHQKPPLPFVFSFPVLDNRRDPESTCSLTLFGSATQSVGPFCAALALFLDEHGLTVLHSEALAQGGEAVPLRLEGADAAALPILSSGDLALPLAADRVTVRFLTPVKVLQEGRPLRQLDFSHLVRPLLRRASAVASYYGGCELPFDYPWLSGQSLQVRTDAADWRFAEWGKRVSGMVGSATFRGELEPFHLLLRLGEVLHLGKNAPYGQGQFRLEP</sequence>
<dbReference type="Proteomes" id="UP000636888">
    <property type="component" value="Unassembled WGS sequence"/>
</dbReference>
<dbReference type="EMBL" id="JAEMHM010000027">
    <property type="protein sequence ID" value="MBJ6727653.1"/>
    <property type="molecule type" value="Genomic_DNA"/>
</dbReference>
<dbReference type="Gene3D" id="3.30.70.1900">
    <property type="match status" value="1"/>
</dbReference>
<comment type="caution">
    <text evidence="2">The sequence shown here is derived from an EMBL/GenBank/DDBJ whole genome shotgun (WGS) entry which is preliminary data.</text>
</comment>
<feature type="domain" description="CRISPR-associated protein Cas6 C-terminal" evidence="1">
    <location>
        <begin position="173"/>
        <end position="284"/>
    </location>
</feature>
<evidence type="ECO:0000259" key="1">
    <source>
        <dbReference type="Pfam" id="PF10040"/>
    </source>
</evidence>
<dbReference type="InterPro" id="IPR019267">
    <property type="entry name" value="CRISPR-assoc_Cas6_C"/>
</dbReference>
<name>A0A8J7M3X2_9BACT</name>
<proteinExistence type="predicted"/>
<reference evidence="2" key="1">
    <citation type="submission" date="2020-12" db="EMBL/GenBank/DDBJ databases">
        <title>Geomonas sp. Red875, isolated from river sediment.</title>
        <authorList>
            <person name="Xu Z."/>
            <person name="Zhang Z."/>
            <person name="Masuda Y."/>
            <person name="Itoh H."/>
            <person name="Senoo K."/>
        </authorList>
    </citation>
    <scope>NUCLEOTIDE SEQUENCE</scope>
    <source>
        <strain evidence="2">Red875</strain>
    </source>
</reference>